<evidence type="ECO:0000256" key="12">
    <source>
        <dbReference type="ARBA" id="ARBA00047899"/>
    </source>
</evidence>
<dbReference type="PANTHER" id="PTHR27002:SF1055">
    <property type="entry name" value="RECEPTOR-LIKE SERINE_THREONINE-PROTEIN KINASE"/>
    <property type="match status" value="1"/>
</dbReference>
<keyword evidence="6" id="KW-0732">Signal</keyword>
<evidence type="ECO:0000256" key="11">
    <source>
        <dbReference type="ARBA" id="ARBA00023180"/>
    </source>
</evidence>
<evidence type="ECO:0000256" key="9">
    <source>
        <dbReference type="ARBA" id="ARBA00022840"/>
    </source>
</evidence>
<keyword evidence="15" id="KW-1133">Transmembrane helix</keyword>
<dbReference type="EMBL" id="QGNW01002644">
    <property type="protein sequence ID" value="RVW13848.1"/>
    <property type="molecule type" value="Genomic_DNA"/>
</dbReference>
<keyword evidence="18" id="KW-0430">Lectin</keyword>
<dbReference type="SUPFAM" id="SSF56112">
    <property type="entry name" value="Protein kinase-like (PK-like)"/>
    <property type="match status" value="1"/>
</dbReference>
<keyword evidence="18" id="KW-0675">Receptor</keyword>
<dbReference type="Gene3D" id="2.90.10.10">
    <property type="entry name" value="Bulb-type lectin domain"/>
    <property type="match status" value="1"/>
</dbReference>
<evidence type="ECO:0000256" key="14">
    <source>
        <dbReference type="PROSITE-ProRule" id="PRU10141"/>
    </source>
</evidence>
<dbReference type="SUPFAM" id="SSF51110">
    <property type="entry name" value="alpha-D-mannose-specific plant lectins"/>
    <property type="match status" value="1"/>
</dbReference>
<reference evidence="18 19" key="1">
    <citation type="journal article" date="2018" name="PLoS Genet.">
        <title>Population sequencing reveals clonal diversity and ancestral inbreeding in the grapevine cultivar Chardonnay.</title>
        <authorList>
            <person name="Roach M.J."/>
            <person name="Johnson D.L."/>
            <person name="Bohlmann J."/>
            <person name="van Vuuren H.J."/>
            <person name="Jones S.J."/>
            <person name="Pretorius I.S."/>
            <person name="Schmidt S.A."/>
            <person name="Borneman A.R."/>
        </authorList>
    </citation>
    <scope>NUCLEOTIDE SEQUENCE [LARGE SCALE GENOMIC DNA]</scope>
    <source>
        <strain evidence="19">cv. Chardonnay</strain>
        <tissue evidence="18">Leaf</tissue>
    </source>
</reference>
<dbReference type="SMART" id="SM00108">
    <property type="entry name" value="B_lectin"/>
    <property type="match status" value="1"/>
</dbReference>
<evidence type="ECO:0000256" key="15">
    <source>
        <dbReference type="SAM" id="Phobius"/>
    </source>
</evidence>
<evidence type="ECO:0000256" key="2">
    <source>
        <dbReference type="ARBA" id="ARBA00012513"/>
    </source>
</evidence>
<dbReference type="GO" id="GO:0005524">
    <property type="term" value="F:ATP binding"/>
    <property type="evidence" value="ECO:0007669"/>
    <property type="project" value="UniProtKB-UniRule"/>
</dbReference>
<evidence type="ECO:0000256" key="4">
    <source>
        <dbReference type="ARBA" id="ARBA00022527"/>
    </source>
</evidence>
<dbReference type="GO" id="GO:0030246">
    <property type="term" value="F:carbohydrate binding"/>
    <property type="evidence" value="ECO:0007669"/>
    <property type="project" value="UniProtKB-KW"/>
</dbReference>
<comment type="catalytic activity">
    <reaction evidence="12">
        <text>L-threonyl-[protein] + ATP = O-phospho-L-threonyl-[protein] + ADP + H(+)</text>
        <dbReference type="Rhea" id="RHEA:46608"/>
        <dbReference type="Rhea" id="RHEA-COMP:11060"/>
        <dbReference type="Rhea" id="RHEA-COMP:11605"/>
        <dbReference type="ChEBI" id="CHEBI:15378"/>
        <dbReference type="ChEBI" id="CHEBI:30013"/>
        <dbReference type="ChEBI" id="CHEBI:30616"/>
        <dbReference type="ChEBI" id="CHEBI:61977"/>
        <dbReference type="ChEBI" id="CHEBI:456216"/>
        <dbReference type="EC" id="2.7.11.1"/>
    </reaction>
</comment>
<evidence type="ECO:0000256" key="1">
    <source>
        <dbReference type="ARBA" id="ARBA00004251"/>
    </source>
</evidence>
<dbReference type="InterPro" id="IPR017441">
    <property type="entry name" value="Protein_kinase_ATP_BS"/>
</dbReference>
<keyword evidence="7 14" id="KW-0547">Nucleotide-binding</keyword>
<feature type="domain" description="Bulb-type lectin" evidence="17">
    <location>
        <begin position="107"/>
        <end position="237"/>
    </location>
</feature>
<dbReference type="GO" id="GO:0004674">
    <property type="term" value="F:protein serine/threonine kinase activity"/>
    <property type="evidence" value="ECO:0007669"/>
    <property type="project" value="UniProtKB-KW"/>
</dbReference>
<dbReference type="CDD" id="cd14066">
    <property type="entry name" value="STKc_IRAK"/>
    <property type="match status" value="1"/>
</dbReference>
<dbReference type="SMART" id="SM00220">
    <property type="entry name" value="S_TKc"/>
    <property type="match status" value="1"/>
</dbReference>
<proteinExistence type="predicted"/>
<dbReference type="InterPro" id="IPR001245">
    <property type="entry name" value="Ser-Thr/Tyr_kinase_cat_dom"/>
</dbReference>
<dbReference type="InterPro" id="IPR008271">
    <property type="entry name" value="Ser/Thr_kinase_AS"/>
</dbReference>
<dbReference type="Gene3D" id="3.30.200.20">
    <property type="entry name" value="Phosphorylase Kinase, domain 1"/>
    <property type="match status" value="1"/>
</dbReference>
<dbReference type="CDD" id="cd00054">
    <property type="entry name" value="EGF_CA"/>
    <property type="match status" value="1"/>
</dbReference>
<evidence type="ECO:0000256" key="7">
    <source>
        <dbReference type="ARBA" id="ARBA00022741"/>
    </source>
</evidence>
<dbReference type="CDD" id="cd00028">
    <property type="entry name" value="B_lectin"/>
    <property type="match status" value="1"/>
</dbReference>
<dbReference type="GO" id="GO:0005886">
    <property type="term" value="C:plasma membrane"/>
    <property type="evidence" value="ECO:0007669"/>
    <property type="project" value="UniProtKB-SubCell"/>
</dbReference>
<dbReference type="PANTHER" id="PTHR27002">
    <property type="entry name" value="RECEPTOR-LIKE SERINE/THREONINE-PROTEIN KINASE SD1-8"/>
    <property type="match status" value="1"/>
</dbReference>
<dbReference type="InterPro" id="IPR001480">
    <property type="entry name" value="Bulb-type_lectin_dom"/>
</dbReference>
<dbReference type="InterPro" id="IPR000858">
    <property type="entry name" value="S_locus_glycoprot_dom"/>
</dbReference>
<dbReference type="Proteomes" id="UP000288805">
    <property type="component" value="Unassembled WGS sequence"/>
</dbReference>
<keyword evidence="9 14" id="KW-0067">ATP-binding</keyword>
<dbReference type="FunFam" id="1.10.510.10:FF:000467">
    <property type="entry name" value="Liguleless narrow1"/>
    <property type="match status" value="1"/>
</dbReference>
<dbReference type="InterPro" id="IPR036426">
    <property type="entry name" value="Bulb-type_lectin_dom_sf"/>
</dbReference>
<dbReference type="InterPro" id="IPR000719">
    <property type="entry name" value="Prot_kinase_dom"/>
</dbReference>
<organism evidence="18 19">
    <name type="scientific">Vitis vinifera</name>
    <name type="common">Grape</name>
    <dbReference type="NCBI Taxonomy" id="29760"/>
    <lineage>
        <taxon>Eukaryota</taxon>
        <taxon>Viridiplantae</taxon>
        <taxon>Streptophyta</taxon>
        <taxon>Embryophyta</taxon>
        <taxon>Tracheophyta</taxon>
        <taxon>Spermatophyta</taxon>
        <taxon>Magnoliopsida</taxon>
        <taxon>eudicotyledons</taxon>
        <taxon>Gunneridae</taxon>
        <taxon>Pentapetalae</taxon>
        <taxon>rosids</taxon>
        <taxon>Vitales</taxon>
        <taxon>Vitaceae</taxon>
        <taxon>Viteae</taxon>
        <taxon>Vitis</taxon>
    </lineage>
</organism>
<evidence type="ECO:0000256" key="10">
    <source>
        <dbReference type="ARBA" id="ARBA00023157"/>
    </source>
</evidence>
<feature type="domain" description="Protein kinase" evidence="16">
    <location>
        <begin position="568"/>
        <end position="865"/>
    </location>
</feature>
<evidence type="ECO:0000256" key="6">
    <source>
        <dbReference type="ARBA" id="ARBA00022729"/>
    </source>
</evidence>
<dbReference type="AlphaFoldDB" id="A0A438BSC3"/>
<protein>
    <recommendedName>
        <fullName evidence="2">non-specific serine/threonine protein kinase</fullName>
        <ecNumber evidence="2">2.7.11.1</ecNumber>
    </recommendedName>
</protein>
<dbReference type="InterPro" id="IPR011009">
    <property type="entry name" value="Kinase-like_dom_sf"/>
</dbReference>
<dbReference type="PROSITE" id="PS50011">
    <property type="entry name" value="PROTEIN_KINASE_DOM"/>
    <property type="match status" value="1"/>
</dbReference>
<keyword evidence="11" id="KW-0325">Glycoprotein</keyword>
<keyword evidence="8 18" id="KW-0418">Kinase</keyword>
<dbReference type="Pfam" id="PF01453">
    <property type="entry name" value="B_lectin"/>
    <property type="match status" value="1"/>
</dbReference>
<dbReference type="Pfam" id="PF00954">
    <property type="entry name" value="S_locus_glycop"/>
    <property type="match status" value="1"/>
</dbReference>
<dbReference type="GO" id="GO:0106310">
    <property type="term" value="F:protein serine kinase activity"/>
    <property type="evidence" value="ECO:0007669"/>
    <property type="project" value="RHEA"/>
</dbReference>
<evidence type="ECO:0000313" key="18">
    <source>
        <dbReference type="EMBL" id="RVW13848.1"/>
    </source>
</evidence>
<evidence type="ECO:0000313" key="19">
    <source>
        <dbReference type="Proteomes" id="UP000288805"/>
    </source>
</evidence>
<keyword evidence="15" id="KW-0812">Transmembrane</keyword>
<comment type="caution">
    <text evidence="18">The sequence shown here is derived from an EMBL/GenBank/DDBJ whole genome shotgun (WGS) entry which is preliminary data.</text>
</comment>
<dbReference type="Gene3D" id="1.10.510.10">
    <property type="entry name" value="Transferase(Phosphotransferase) domain 1"/>
    <property type="match status" value="1"/>
</dbReference>
<keyword evidence="5" id="KW-0808">Transferase</keyword>
<evidence type="ECO:0000259" key="17">
    <source>
        <dbReference type="PROSITE" id="PS50927"/>
    </source>
</evidence>
<comment type="catalytic activity">
    <reaction evidence="13">
        <text>L-seryl-[protein] + ATP = O-phospho-L-seryl-[protein] + ADP + H(+)</text>
        <dbReference type="Rhea" id="RHEA:17989"/>
        <dbReference type="Rhea" id="RHEA-COMP:9863"/>
        <dbReference type="Rhea" id="RHEA-COMP:11604"/>
        <dbReference type="ChEBI" id="CHEBI:15378"/>
        <dbReference type="ChEBI" id="CHEBI:29999"/>
        <dbReference type="ChEBI" id="CHEBI:30616"/>
        <dbReference type="ChEBI" id="CHEBI:83421"/>
        <dbReference type="ChEBI" id="CHEBI:456216"/>
        <dbReference type="EC" id="2.7.11.1"/>
    </reaction>
</comment>
<keyword evidence="3" id="KW-1003">Cell membrane</keyword>
<keyword evidence="10" id="KW-1015">Disulfide bond</keyword>
<name>A0A438BSC3_VITVI</name>
<gene>
    <name evidence="18" type="primary">VvCHDh000237_20</name>
    <name evidence="18" type="ORF">CK203_079423</name>
</gene>
<dbReference type="PROSITE" id="PS50927">
    <property type="entry name" value="BULB_LECTIN"/>
    <property type="match status" value="1"/>
</dbReference>
<dbReference type="Pfam" id="PF07714">
    <property type="entry name" value="PK_Tyr_Ser-Thr"/>
    <property type="match status" value="1"/>
</dbReference>
<evidence type="ECO:0000256" key="5">
    <source>
        <dbReference type="ARBA" id="ARBA00022679"/>
    </source>
</evidence>
<evidence type="ECO:0000256" key="13">
    <source>
        <dbReference type="ARBA" id="ARBA00048679"/>
    </source>
</evidence>
<feature type="transmembrane region" description="Helical" evidence="15">
    <location>
        <begin position="487"/>
        <end position="507"/>
    </location>
</feature>
<dbReference type="PROSITE" id="PS00107">
    <property type="entry name" value="PROTEIN_KINASE_ATP"/>
    <property type="match status" value="1"/>
</dbReference>
<comment type="subcellular location">
    <subcellularLocation>
        <location evidence="1">Cell membrane</location>
        <topology evidence="1">Single-pass type I membrane protein</topology>
    </subcellularLocation>
</comment>
<dbReference type="FunFam" id="3.30.200.20:FF:000195">
    <property type="entry name" value="G-type lectin S-receptor-like serine/threonine-protein kinase"/>
    <property type="match status" value="1"/>
</dbReference>
<evidence type="ECO:0000256" key="8">
    <source>
        <dbReference type="ARBA" id="ARBA00022777"/>
    </source>
</evidence>
<sequence>MLPRGDIEMLLCVQELAKDRPSISIVVSMLCSEIAHLPPPKPPAYSERQITIDRVLQEPKLVFSEPSNCYKRPSPVEIRQGWINLRDATLSTFPFIAHQMESISSPTRSIEAAMDIISGTSVTALLLLLYCLCFQFCTATNTITSTQFIKDPEIMVSNGSLFKMGFFSPGNSTKRYFGIWIVMVSEDGNLLVLNGQKDIFWSSNVSNAAPNSSAQLLDSGNLVLQDKNSGRITWQSFQHPSHAFLQKMELSENMKTGEKKALTSWKSPSDPAVGSFSVGIHPSNIPEIFVWSSSGTYWRSGPWNGQTLIGVPEMNYLNGFHIIDDQDDNVSVTFEHAYASILWYYVLSPQGTIMEMYSDDSMENWVITWQSHKTECDFYGKCGAFGICNAKNSPICSCLRGYEPRNIEEWSRGNWTGGCVRKRPLQCERINGSMEEGKADGFIRLTTIKVPDFAENLIDIQKFSSNGADLYIRVPYSELDKSRDMKATVTVTVIIGVIFIAVCTYFSRRWIPKRRAKKKSKEMLLSDRGDVHLNVSDGKILGHNINQVKLEELPLVDFWKLVTATNNFDEANKLGQGGFGSVYRGRLPEGQEIAVKRLSRASAQGLEEFMNEVVVISKLQHRNLVRLVGCCIEGDEKMLIYEYMPKKSLDALLFDRLRQETLDWKKRFSIIEGIGRGLLYLHRDSRLRIIHRDLKASNILLDEDLNPKISDFGMARIFGGNQDQANTIRVVGTYGYMSPEYAMQGRFSERSDVFSFGVLLLEIISGRRNTSFHHDEQSWCLLGYAWKLWNEHNIEALIDGSISEACFQEEILRCIHVGLLCVQEFVRDRPSISTVVSMLCSEIAHLPPPKQPAFTERQIARDTVL</sequence>
<accession>A0A438BSC3</accession>
<dbReference type="GO" id="GO:0048544">
    <property type="term" value="P:recognition of pollen"/>
    <property type="evidence" value="ECO:0007669"/>
    <property type="project" value="InterPro"/>
</dbReference>
<evidence type="ECO:0000256" key="3">
    <source>
        <dbReference type="ARBA" id="ARBA00022475"/>
    </source>
</evidence>
<keyword evidence="15" id="KW-0472">Membrane</keyword>
<evidence type="ECO:0000259" key="16">
    <source>
        <dbReference type="PROSITE" id="PS50011"/>
    </source>
</evidence>
<dbReference type="EC" id="2.7.11.1" evidence="2"/>
<feature type="binding site" evidence="14">
    <location>
        <position position="596"/>
    </location>
    <ligand>
        <name>ATP</name>
        <dbReference type="ChEBI" id="CHEBI:30616"/>
    </ligand>
</feature>
<keyword evidence="4" id="KW-0723">Serine/threonine-protein kinase</keyword>
<dbReference type="PROSITE" id="PS00108">
    <property type="entry name" value="PROTEIN_KINASE_ST"/>
    <property type="match status" value="1"/>
</dbReference>